<keyword evidence="2" id="KW-0902">Two-component regulatory system</keyword>
<feature type="domain" description="Response regulatory" evidence="7">
    <location>
        <begin position="4"/>
        <end position="120"/>
    </location>
</feature>
<evidence type="ECO:0000313" key="8">
    <source>
        <dbReference type="EMBL" id="PKQ28452.1"/>
    </source>
</evidence>
<evidence type="ECO:0000256" key="3">
    <source>
        <dbReference type="ARBA" id="ARBA00023015"/>
    </source>
</evidence>
<dbReference type="FunFam" id="3.40.50.2300:FF:000001">
    <property type="entry name" value="DNA-binding response regulator PhoB"/>
    <property type="match status" value="1"/>
</dbReference>
<dbReference type="Pfam" id="PF00072">
    <property type="entry name" value="Response_reg"/>
    <property type="match status" value="1"/>
</dbReference>
<keyword evidence="4" id="KW-0238">DNA-binding</keyword>
<dbReference type="CDD" id="cd17574">
    <property type="entry name" value="REC_OmpR"/>
    <property type="match status" value="1"/>
</dbReference>
<dbReference type="SUPFAM" id="SSF52172">
    <property type="entry name" value="CheY-like"/>
    <property type="match status" value="1"/>
</dbReference>
<dbReference type="EMBL" id="PHEX01000015">
    <property type="protein sequence ID" value="PKQ28452.1"/>
    <property type="molecule type" value="Genomic_DNA"/>
</dbReference>
<dbReference type="Proteomes" id="UP000233654">
    <property type="component" value="Unassembled WGS sequence"/>
</dbReference>
<feature type="modified residue" description="4-aspartylphosphate" evidence="6">
    <location>
        <position position="53"/>
    </location>
</feature>
<dbReference type="InterPro" id="IPR043128">
    <property type="entry name" value="Rev_trsase/Diguanyl_cyclase"/>
</dbReference>
<comment type="caution">
    <text evidence="8">The sequence shown here is derived from an EMBL/GenBank/DDBJ whole genome shotgun (WGS) entry which is preliminary data.</text>
</comment>
<keyword evidence="5" id="KW-0804">Transcription</keyword>
<dbReference type="AlphaFoldDB" id="A0A2N3G758"/>
<dbReference type="Gene3D" id="3.40.50.2300">
    <property type="match status" value="1"/>
</dbReference>
<dbReference type="InterPro" id="IPR001789">
    <property type="entry name" value="Sig_transdc_resp-reg_receiver"/>
</dbReference>
<dbReference type="Gene3D" id="3.30.70.270">
    <property type="match status" value="1"/>
</dbReference>
<proteinExistence type="predicted"/>
<evidence type="ECO:0000259" key="7">
    <source>
        <dbReference type="PROSITE" id="PS50110"/>
    </source>
</evidence>
<dbReference type="InterPro" id="IPR011006">
    <property type="entry name" value="CheY-like_superfamily"/>
</dbReference>
<dbReference type="GO" id="GO:0005829">
    <property type="term" value="C:cytosol"/>
    <property type="evidence" value="ECO:0007669"/>
    <property type="project" value="TreeGrafter"/>
</dbReference>
<accession>A0A2N3G758</accession>
<evidence type="ECO:0000256" key="2">
    <source>
        <dbReference type="ARBA" id="ARBA00023012"/>
    </source>
</evidence>
<dbReference type="SUPFAM" id="SSF55073">
    <property type="entry name" value="Nucleotide cyclase"/>
    <property type="match status" value="1"/>
</dbReference>
<dbReference type="PROSITE" id="PS50110">
    <property type="entry name" value="RESPONSE_REGULATORY"/>
    <property type="match status" value="1"/>
</dbReference>
<name>A0A2N3G758_9ACTN</name>
<keyword evidence="3" id="KW-0805">Transcription regulation</keyword>
<dbReference type="PANTHER" id="PTHR48111:SF1">
    <property type="entry name" value="TWO-COMPONENT RESPONSE REGULATOR ORR33"/>
    <property type="match status" value="1"/>
</dbReference>
<evidence type="ECO:0000313" key="9">
    <source>
        <dbReference type="Proteomes" id="UP000233654"/>
    </source>
</evidence>
<dbReference type="InterPro" id="IPR029787">
    <property type="entry name" value="Nucleotide_cyclase"/>
</dbReference>
<protein>
    <recommendedName>
        <fullName evidence="7">Response regulatory domain-containing protein</fullName>
    </recommendedName>
</protein>
<dbReference type="InterPro" id="IPR039420">
    <property type="entry name" value="WalR-like"/>
</dbReference>
<keyword evidence="1 6" id="KW-0597">Phosphoprotein</keyword>
<dbReference type="GO" id="GO:0000976">
    <property type="term" value="F:transcription cis-regulatory region binding"/>
    <property type="evidence" value="ECO:0007669"/>
    <property type="project" value="TreeGrafter"/>
</dbReference>
<dbReference type="GO" id="GO:0032993">
    <property type="term" value="C:protein-DNA complex"/>
    <property type="evidence" value="ECO:0007669"/>
    <property type="project" value="TreeGrafter"/>
</dbReference>
<reference evidence="8 9" key="1">
    <citation type="journal article" date="2017" name="ISME J.">
        <title>Potential for microbial H2 and metal transformations associated with novel bacteria and archaea in deep terrestrial subsurface sediments.</title>
        <authorList>
            <person name="Hernsdorf A.W."/>
            <person name="Amano Y."/>
            <person name="Miyakawa K."/>
            <person name="Ise K."/>
            <person name="Suzuki Y."/>
            <person name="Anantharaman K."/>
            <person name="Probst A."/>
            <person name="Burstein D."/>
            <person name="Thomas B.C."/>
            <person name="Banfield J.F."/>
        </authorList>
    </citation>
    <scope>NUCLEOTIDE SEQUENCE [LARGE SCALE GENOMIC DNA]</scope>
    <source>
        <strain evidence="8">HGW-Actinobacteria-3</strain>
    </source>
</reference>
<dbReference type="GO" id="GO:0006355">
    <property type="term" value="P:regulation of DNA-templated transcription"/>
    <property type="evidence" value="ECO:0007669"/>
    <property type="project" value="TreeGrafter"/>
</dbReference>
<gene>
    <name evidence="8" type="ORF">CVT63_02595</name>
</gene>
<evidence type="ECO:0000256" key="6">
    <source>
        <dbReference type="PROSITE-ProRule" id="PRU00169"/>
    </source>
</evidence>
<dbReference type="GO" id="GO:0000156">
    <property type="term" value="F:phosphorelay response regulator activity"/>
    <property type="evidence" value="ECO:0007669"/>
    <property type="project" value="TreeGrafter"/>
</dbReference>
<organism evidence="8 9">
    <name type="scientific">Candidatus Anoxymicrobium japonicum</name>
    <dbReference type="NCBI Taxonomy" id="2013648"/>
    <lineage>
        <taxon>Bacteria</taxon>
        <taxon>Bacillati</taxon>
        <taxon>Actinomycetota</taxon>
        <taxon>Candidatus Geothermincolia</taxon>
        <taxon>Candidatus Geothermincolales</taxon>
        <taxon>Candidatus Anoxymicrobiaceae</taxon>
        <taxon>Candidatus Anoxymicrobium</taxon>
    </lineage>
</organism>
<dbReference type="SMART" id="SM00448">
    <property type="entry name" value="REC"/>
    <property type="match status" value="1"/>
</dbReference>
<evidence type="ECO:0000256" key="1">
    <source>
        <dbReference type="ARBA" id="ARBA00022553"/>
    </source>
</evidence>
<dbReference type="PANTHER" id="PTHR48111">
    <property type="entry name" value="REGULATOR OF RPOS"/>
    <property type="match status" value="1"/>
</dbReference>
<evidence type="ECO:0000256" key="5">
    <source>
        <dbReference type="ARBA" id="ARBA00023163"/>
    </source>
</evidence>
<evidence type="ECO:0000256" key="4">
    <source>
        <dbReference type="ARBA" id="ARBA00023125"/>
    </source>
</evidence>
<sequence length="311" mass="34665">MSECILIVEDEQTVADIIAINLRLEAFDVKVALNGTTGLELAREGDVDLIICDIMMPDIDGYEICRQLKKDKETGDIPIILLTARTEVEDKVAGLEAGADDFITKPFSFADLIEHINMNLDRVASKCVSNSLTGLPGNIAADDILKAKVMSGEQFSYLRISINHLRPYREVYGVDRFENVIRFTSKTITEAIAEHGDESNACYLGEGNFSIITTPEKAEPIARDILDGFDCALSDFYDLKDLNKACITTFDRCGAVVENPLMTVSIGISSNRHRPIKSHWEAAEIAREVLEYAMSFPASKYEIDRRLEQEK</sequence>